<evidence type="ECO:0000313" key="1">
    <source>
        <dbReference type="EMBL" id="KAA1064871.1"/>
    </source>
</evidence>
<proteinExistence type="predicted"/>
<reference evidence="1 2" key="1">
    <citation type="submission" date="2019-05" db="EMBL/GenBank/DDBJ databases">
        <title>Emergence of the Ug99 lineage of the wheat stem rust pathogen through somatic hybridization.</title>
        <authorList>
            <person name="Li F."/>
            <person name="Upadhyaya N.M."/>
            <person name="Sperschneider J."/>
            <person name="Matny O."/>
            <person name="Nguyen-Phuc H."/>
            <person name="Mago R."/>
            <person name="Raley C."/>
            <person name="Miller M.E."/>
            <person name="Silverstein K.A.T."/>
            <person name="Henningsen E."/>
            <person name="Hirsch C.D."/>
            <person name="Visser B."/>
            <person name="Pretorius Z.A."/>
            <person name="Steffenson B.J."/>
            <person name="Schwessinger B."/>
            <person name="Dodds P.N."/>
            <person name="Figueroa M."/>
        </authorList>
    </citation>
    <scope>NUCLEOTIDE SEQUENCE [LARGE SCALE GENOMIC DNA]</scope>
    <source>
        <strain evidence="1">21-0</strain>
    </source>
</reference>
<name>A0A5B0LKJ1_PUCGR</name>
<organism evidence="1 2">
    <name type="scientific">Puccinia graminis f. sp. tritici</name>
    <dbReference type="NCBI Taxonomy" id="56615"/>
    <lineage>
        <taxon>Eukaryota</taxon>
        <taxon>Fungi</taxon>
        <taxon>Dikarya</taxon>
        <taxon>Basidiomycota</taxon>
        <taxon>Pucciniomycotina</taxon>
        <taxon>Pucciniomycetes</taxon>
        <taxon>Pucciniales</taxon>
        <taxon>Pucciniaceae</taxon>
        <taxon>Puccinia</taxon>
    </lineage>
</organism>
<dbReference type="EMBL" id="VSWC01000197">
    <property type="protein sequence ID" value="KAA1064871.1"/>
    <property type="molecule type" value="Genomic_DNA"/>
</dbReference>
<accession>A0A5B0LKJ1</accession>
<evidence type="ECO:0000313" key="2">
    <source>
        <dbReference type="Proteomes" id="UP000324748"/>
    </source>
</evidence>
<sequence length="227" mass="25695">MIFSQCGHNQDPTNYDHMAEACSSPEFSSVIEGSLLKTLRQTADLTRKFNENLDCLAIQGINSMVVFVFQNNADDCNLTEALVDWQEDVLIKNLLQIPPIKKKAEDRKMESQEKQLACRSPDHKAESLHGYSHLDVPNQIHPIGVCPSSIFPPPPHQVYPYLRLGLSRFGTIIRKRRSSAVLHRKIFRHTIPQLTTSLGGHESSNIQLTLDPLLNWTLHLQLLVQVV</sequence>
<dbReference type="Proteomes" id="UP000324748">
    <property type="component" value="Unassembled WGS sequence"/>
</dbReference>
<gene>
    <name evidence="1" type="ORF">PGT21_017886</name>
</gene>
<protein>
    <submittedName>
        <fullName evidence="1">Uncharacterized protein</fullName>
    </submittedName>
</protein>
<comment type="caution">
    <text evidence="1">The sequence shown here is derived from an EMBL/GenBank/DDBJ whole genome shotgun (WGS) entry which is preliminary data.</text>
</comment>
<dbReference type="OrthoDB" id="10330654at2759"/>
<keyword evidence="2" id="KW-1185">Reference proteome</keyword>
<dbReference type="AlphaFoldDB" id="A0A5B0LKJ1"/>